<evidence type="ECO:0000313" key="1">
    <source>
        <dbReference type="EMBL" id="KAJ4462448.1"/>
    </source>
</evidence>
<dbReference type="EMBL" id="JAPMOS010000003">
    <property type="protein sequence ID" value="KAJ4462448.1"/>
    <property type="molecule type" value="Genomic_DNA"/>
</dbReference>
<keyword evidence="2" id="KW-1185">Reference proteome</keyword>
<dbReference type="Proteomes" id="UP001141327">
    <property type="component" value="Unassembled WGS sequence"/>
</dbReference>
<gene>
    <name evidence="1" type="ORF">PAPYR_1090</name>
</gene>
<evidence type="ECO:0000313" key="2">
    <source>
        <dbReference type="Proteomes" id="UP001141327"/>
    </source>
</evidence>
<proteinExistence type="predicted"/>
<protein>
    <submittedName>
        <fullName evidence="1">Uncharacterized protein</fullName>
    </submittedName>
</protein>
<comment type="caution">
    <text evidence="1">The sequence shown here is derived from an EMBL/GenBank/DDBJ whole genome shotgun (WGS) entry which is preliminary data.</text>
</comment>
<accession>A0ABQ8UTI0</accession>
<name>A0ABQ8UTI0_9EUKA</name>
<organism evidence="1 2">
    <name type="scientific">Paratrimastix pyriformis</name>
    <dbReference type="NCBI Taxonomy" id="342808"/>
    <lineage>
        <taxon>Eukaryota</taxon>
        <taxon>Metamonada</taxon>
        <taxon>Preaxostyla</taxon>
        <taxon>Paratrimastigidae</taxon>
        <taxon>Paratrimastix</taxon>
    </lineage>
</organism>
<reference evidence="1" key="1">
    <citation type="journal article" date="2022" name="bioRxiv">
        <title>Genomics of Preaxostyla Flagellates Illuminates Evolutionary Transitions and the Path Towards Mitochondrial Loss.</title>
        <authorList>
            <person name="Novak L.V.F."/>
            <person name="Treitli S.C."/>
            <person name="Pyrih J."/>
            <person name="Halakuc P."/>
            <person name="Pipaliya S.V."/>
            <person name="Vacek V."/>
            <person name="Brzon O."/>
            <person name="Soukal P."/>
            <person name="Eme L."/>
            <person name="Dacks J.B."/>
            <person name="Karnkowska A."/>
            <person name="Elias M."/>
            <person name="Hampl V."/>
        </authorList>
    </citation>
    <scope>NUCLEOTIDE SEQUENCE</scope>
    <source>
        <strain evidence="1">RCP-MX</strain>
    </source>
</reference>
<sequence length="323" mass="37143">MAVADQVRKRSFILTSGDRGAVPGEIDPFAKRADPVRTEEEYRRLAETASQLKAALPEQDRAVEAIINNLHEAFKKVEPVFGVFDTTHYQLAQTTTAAAEDAAANKRAQFDYLTLFIREVLERVKRQCQDEQRKGRPVEEKVPVRYPAWVREAEESRLLTVRMPPEEAKDAVELCVKKHKERMAQRVAQISKRQKEFEGQAKSQEEIIDRLGDHAEKAPRPIVLGVHVHTLTSYILVPPPVLRTGGMVTVAELLNNAVEQLNYIRFRLSVTKMRLDKLDQCDNREHLARLLESMLHDTRVNSCFEIMSSEDRERLFSFRNRDQ</sequence>